<evidence type="ECO:0000313" key="1">
    <source>
        <dbReference type="EMBL" id="RJY27200.1"/>
    </source>
</evidence>
<dbReference type="EMBL" id="QWDR01000003">
    <property type="protein sequence ID" value="RJY27200.1"/>
    <property type="molecule type" value="Genomic_DNA"/>
</dbReference>
<protein>
    <submittedName>
        <fullName evidence="1">Uncharacterized protein</fullName>
    </submittedName>
</protein>
<accession>A0A3A6UUW5</accession>
<gene>
    <name evidence="1" type="ORF">D1H98_13220</name>
</gene>
<proteinExistence type="predicted"/>
<name>A0A3A6UUW5_LEGPN</name>
<comment type="caution">
    <text evidence="1">The sequence shown here is derived from an EMBL/GenBank/DDBJ whole genome shotgun (WGS) entry which is preliminary data.</text>
</comment>
<dbReference type="AlphaFoldDB" id="A0A3A6UUW5"/>
<dbReference type="Proteomes" id="UP000277145">
    <property type="component" value="Unassembled WGS sequence"/>
</dbReference>
<evidence type="ECO:0000313" key="2">
    <source>
        <dbReference type="Proteomes" id="UP000277145"/>
    </source>
</evidence>
<dbReference type="RefSeq" id="WP_011214203.1">
    <property type="nucleotide sequence ID" value="NZ_CP021281.1"/>
</dbReference>
<organism evidence="1 2">
    <name type="scientific">Legionella pneumophila subsp. pneumophila</name>
    <dbReference type="NCBI Taxonomy" id="91891"/>
    <lineage>
        <taxon>Bacteria</taxon>
        <taxon>Pseudomonadati</taxon>
        <taxon>Pseudomonadota</taxon>
        <taxon>Gammaproteobacteria</taxon>
        <taxon>Legionellales</taxon>
        <taxon>Legionellaceae</taxon>
        <taxon>Legionella</taxon>
    </lineage>
</organism>
<sequence>MFFKREKYTPISFIAILEKYDNNPVHQNITSSYDEELHTPAVLTKYLSRDIKFLVAILEANKGHLAKDGELYKNITDALRFAEYDPERAKNNLNGVHSKRKKIKNKNDINIESEWNATNDALKKCQTHFDRMESFKNWLDETEEEYWDKDTCKLLKSNIKTLQNLADEITHLTKKANLIYQKYKDFWGENQENIEEKLDSKGQKIDKKEIEKFEKITSSLVKLYHSLPAQHQFLDNFLQTVCLTMPTTKRLT</sequence>
<reference evidence="1 2" key="1">
    <citation type="submission" date="2018-08" db="EMBL/GenBank/DDBJ databases">
        <title>Genome Sequences of Legionella pneumophila subsp. pneumophila Isolates, Recovered from a Drinking Water System in a Large Builging.</title>
        <authorList>
            <person name="Gomez-Alvarez V."/>
            <person name="Boczek L."/>
            <person name="King D."/>
            <person name="Pemberton A."/>
            <person name="Pfaller S."/>
            <person name="Rodgers M."/>
            <person name="Santodomingo J."/>
            <person name="Revetta R."/>
        </authorList>
    </citation>
    <scope>NUCLEOTIDE SEQUENCE [LARGE SCALE GENOMIC DNA]</scope>
    <source>
        <strain evidence="1 2">L01C.1</strain>
    </source>
</reference>